<dbReference type="EMBL" id="JAUTXT010000005">
    <property type="protein sequence ID" value="KAK3677891.1"/>
    <property type="molecule type" value="Genomic_DNA"/>
</dbReference>
<feature type="domain" description="UBL3-like ubiquitin" evidence="2">
    <location>
        <begin position="149"/>
        <end position="221"/>
    </location>
</feature>
<gene>
    <name evidence="3" type="ORF">LTR78_001986</name>
</gene>
<name>A0AAE0WTK8_9PEZI</name>
<dbReference type="InterPro" id="IPR040015">
    <property type="entry name" value="UBL3-like"/>
</dbReference>
<evidence type="ECO:0000259" key="2">
    <source>
        <dbReference type="Pfam" id="PF13881"/>
    </source>
</evidence>
<reference evidence="3" key="1">
    <citation type="submission" date="2023-07" db="EMBL/GenBank/DDBJ databases">
        <title>Black Yeasts Isolated from many extreme environments.</title>
        <authorList>
            <person name="Coleine C."/>
            <person name="Stajich J.E."/>
            <person name="Selbmann L."/>
        </authorList>
    </citation>
    <scope>NUCLEOTIDE SEQUENCE</scope>
    <source>
        <strain evidence="3">CCFEE 5485</strain>
    </source>
</reference>
<proteinExistence type="predicted"/>
<evidence type="ECO:0000256" key="1">
    <source>
        <dbReference type="SAM" id="MobiDB-lite"/>
    </source>
</evidence>
<feature type="region of interest" description="Disordered" evidence="1">
    <location>
        <begin position="1"/>
        <end position="81"/>
    </location>
</feature>
<comment type="caution">
    <text evidence="3">The sequence shown here is derived from an EMBL/GenBank/DDBJ whole genome shotgun (WGS) entry which is preliminary data.</text>
</comment>
<evidence type="ECO:0000313" key="4">
    <source>
        <dbReference type="Proteomes" id="UP001274830"/>
    </source>
</evidence>
<dbReference type="Pfam" id="PF13881">
    <property type="entry name" value="Rad60-SLD_2"/>
    <property type="match status" value="1"/>
</dbReference>
<dbReference type="InterPro" id="IPR039540">
    <property type="entry name" value="UBL3-like_ubiquitin_dom"/>
</dbReference>
<feature type="region of interest" description="Disordered" evidence="1">
    <location>
        <begin position="216"/>
        <end position="240"/>
    </location>
</feature>
<evidence type="ECO:0000313" key="3">
    <source>
        <dbReference type="EMBL" id="KAK3677891.1"/>
    </source>
</evidence>
<organism evidence="3 4">
    <name type="scientific">Recurvomyces mirabilis</name>
    <dbReference type="NCBI Taxonomy" id="574656"/>
    <lineage>
        <taxon>Eukaryota</taxon>
        <taxon>Fungi</taxon>
        <taxon>Dikarya</taxon>
        <taxon>Ascomycota</taxon>
        <taxon>Pezizomycotina</taxon>
        <taxon>Dothideomycetes</taxon>
        <taxon>Dothideomycetidae</taxon>
        <taxon>Mycosphaerellales</taxon>
        <taxon>Teratosphaeriaceae</taxon>
        <taxon>Recurvomyces</taxon>
    </lineage>
</organism>
<dbReference type="SUPFAM" id="SSF54236">
    <property type="entry name" value="Ubiquitin-like"/>
    <property type="match status" value="1"/>
</dbReference>
<dbReference type="AlphaFoldDB" id="A0AAE0WTK8"/>
<dbReference type="PANTHER" id="PTHR13169:SF0">
    <property type="entry name" value="UBIQUITIN-LIKE PROTEIN 3"/>
    <property type="match status" value="1"/>
</dbReference>
<accession>A0AAE0WTK8</accession>
<dbReference type="Gene3D" id="3.10.20.90">
    <property type="entry name" value="Phosphatidylinositol 3-kinase Catalytic Subunit, Chain A, domain 1"/>
    <property type="match status" value="1"/>
</dbReference>
<protein>
    <recommendedName>
        <fullName evidence="2">UBL3-like ubiquitin domain-containing protein</fullName>
    </recommendedName>
</protein>
<feature type="compositionally biased region" description="Low complexity" evidence="1">
    <location>
        <begin position="48"/>
        <end position="64"/>
    </location>
</feature>
<sequence>MPSNAASSVREDVATSHTHPTPPIEMDVTDQATAGAHPSDPEGAESNQTTQPFQPTATTSTSPADPMAALTTLPDHPPLTRAQTEALGPALDDDIAAPPPLPDTPAANHTLQINLMLTTGAKHPYNISEKYLTSRNAVAKNTAGDFDPKQLTGYKLKELIWQDWRREWEARPASPSSIRLITMGKMVEDKKVLADYSFALDRSNVVHMTIKPAEFDQDDEAGGKHAGKGSSIRMRDGGEGGAGCRCVIL</sequence>
<dbReference type="Proteomes" id="UP001274830">
    <property type="component" value="Unassembled WGS sequence"/>
</dbReference>
<dbReference type="PANTHER" id="PTHR13169">
    <property type="entry name" value="UBIQUITIN-LIKE PROTEIN 3 HCG-1 PROTEIN"/>
    <property type="match status" value="1"/>
</dbReference>
<dbReference type="InterPro" id="IPR029071">
    <property type="entry name" value="Ubiquitin-like_domsf"/>
</dbReference>
<keyword evidence="4" id="KW-1185">Reference proteome</keyword>